<feature type="transmembrane region" description="Helical" evidence="5">
    <location>
        <begin position="379"/>
        <end position="398"/>
    </location>
</feature>
<proteinExistence type="predicted"/>
<protein>
    <recommendedName>
        <fullName evidence="6">Ion transport domain-containing protein</fullName>
    </recommendedName>
</protein>
<accession>A0ABN9SKH9</accession>
<keyword evidence="3 5" id="KW-1133">Transmembrane helix</keyword>
<dbReference type="EMBL" id="CAUYUJ010011629">
    <property type="protein sequence ID" value="CAK0832279.1"/>
    <property type="molecule type" value="Genomic_DNA"/>
</dbReference>
<feature type="transmembrane region" description="Helical" evidence="5">
    <location>
        <begin position="198"/>
        <end position="219"/>
    </location>
</feature>
<dbReference type="Gene3D" id="1.20.120.350">
    <property type="entry name" value="Voltage-gated potassium channels. Chain C"/>
    <property type="match status" value="1"/>
</dbReference>
<name>A0ABN9SKH9_9DINO</name>
<dbReference type="Pfam" id="PF00520">
    <property type="entry name" value="Ion_trans"/>
    <property type="match status" value="1"/>
</dbReference>
<feature type="transmembrane region" description="Helical" evidence="5">
    <location>
        <begin position="304"/>
        <end position="328"/>
    </location>
</feature>
<evidence type="ECO:0000256" key="5">
    <source>
        <dbReference type="SAM" id="Phobius"/>
    </source>
</evidence>
<organism evidence="7 8">
    <name type="scientific">Prorocentrum cordatum</name>
    <dbReference type="NCBI Taxonomy" id="2364126"/>
    <lineage>
        <taxon>Eukaryota</taxon>
        <taxon>Sar</taxon>
        <taxon>Alveolata</taxon>
        <taxon>Dinophyceae</taxon>
        <taxon>Prorocentrales</taxon>
        <taxon>Prorocentraceae</taxon>
        <taxon>Prorocentrum</taxon>
    </lineage>
</organism>
<gene>
    <name evidence="7" type="ORF">PCOR1329_LOCUS30337</name>
</gene>
<evidence type="ECO:0000256" key="4">
    <source>
        <dbReference type="ARBA" id="ARBA00023136"/>
    </source>
</evidence>
<comment type="subcellular location">
    <subcellularLocation>
        <location evidence="1">Membrane</location>
        <topology evidence="1">Multi-pass membrane protein</topology>
    </subcellularLocation>
</comment>
<reference evidence="7" key="1">
    <citation type="submission" date="2023-10" db="EMBL/GenBank/DDBJ databases">
        <authorList>
            <person name="Chen Y."/>
            <person name="Shah S."/>
            <person name="Dougan E. K."/>
            <person name="Thang M."/>
            <person name="Chan C."/>
        </authorList>
    </citation>
    <scope>NUCLEOTIDE SEQUENCE [LARGE SCALE GENOMIC DNA]</scope>
</reference>
<keyword evidence="8" id="KW-1185">Reference proteome</keyword>
<evidence type="ECO:0000256" key="2">
    <source>
        <dbReference type="ARBA" id="ARBA00022692"/>
    </source>
</evidence>
<dbReference type="InterPro" id="IPR027359">
    <property type="entry name" value="Volt_channel_dom_sf"/>
</dbReference>
<evidence type="ECO:0000313" key="8">
    <source>
        <dbReference type="Proteomes" id="UP001189429"/>
    </source>
</evidence>
<feature type="non-terminal residue" evidence="7">
    <location>
        <position position="400"/>
    </location>
</feature>
<dbReference type="Gene3D" id="1.10.287.70">
    <property type="match status" value="1"/>
</dbReference>
<dbReference type="InterPro" id="IPR005821">
    <property type="entry name" value="Ion_trans_dom"/>
</dbReference>
<feature type="domain" description="Ion transport" evidence="6">
    <location>
        <begin position="163"/>
        <end position="399"/>
    </location>
</feature>
<dbReference type="PANTHER" id="PTHR10037">
    <property type="entry name" value="VOLTAGE-GATED CATION CHANNEL CALCIUM AND SODIUM"/>
    <property type="match status" value="1"/>
</dbReference>
<evidence type="ECO:0000256" key="1">
    <source>
        <dbReference type="ARBA" id="ARBA00004141"/>
    </source>
</evidence>
<comment type="caution">
    <text evidence="7">The sequence shown here is derived from an EMBL/GenBank/DDBJ whole genome shotgun (WGS) entry which is preliminary data.</text>
</comment>
<dbReference type="PANTHER" id="PTHR10037:SF62">
    <property type="entry name" value="SODIUM CHANNEL PROTEIN 60E"/>
    <property type="match status" value="1"/>
</dbReference>
<feature type="transmembrane region" description="Helical" evidence="5">
    <location>
        <begin position="165"/>
        <end position="183"/>
    </location>
</feature>
<dbReference type="InterPro" id="IPR043203">
    <property type="entry name" value="VGCC_Ca_Na"/>
</dbReference>
<keyword evidence="4 5" id="KW-0472">Membrane</keyword>
<evidence type="ECO:0000313" key="7">
    <source>
        <dbReference type="EMBL" id="CAK0832279.1"/>
    </source>
</evidence>
<feature type="transmembrane region" description="Helical" evidence="5">
    <location>
        <begin position="340"/>
        <end position="359"/>
    </location>
</feature>
<dbReference type="SUPFAM" id="SSF81324">
    <property type="entry name" value="Voltage-gated potassium channels"/>
    <property type="match status" value="1"/>
</dbReference>
<dbReference type="Proteomes" id="UP001189429">
    <property type="component" value="Unassembled WGS sequence"/>
</dbReference>
<keyword evidence="2 5" id="KW-0812">Transmembrane</keyword>
<sequence>MLAARSPPRALAPDVAVELGAEFTDDRQMAQLRSVIDERFRAVVQAELGAVFGPCPSCPLGVSRAEPGACAAESSGGLARQCDFGRSLADGVQYSGSGSQATGEGKKRLTRVGLSQEDKATRRVVHELNGGTGSCSTSEPTRSLRLEGRARLRHMASKLVHENPWFDFVLGLLIISNSVLIGVETQLRLEDESGPPPYLFWIESFFLVCFVSELCVHWLADGTDNLSSGWFWFDSIVLVATGIVYTWIVDPILAATSQDLPLVSQILTLRVLRLLRLVRALRLMDHFKELWKLCSGLLRSSRTMLSVCALVIIALFVFGCLGVDLIATSPKLNQNEETRAIIEVHFSSLMVTLLTLMQFANADSIGSIYLPLCKVEPFLVVYFLVMWLVVTVALMNLVTA</sequence>
<evidence type="ECO:0000259" key="6">
    <source>
        <dbReference type="Pfam" id="PF00520"/>
    </source>
</evidence>
<feature type="transmembrane region" description="Helical" evidence="5">
    <location>
        <begin position="231"/>
        <end position="248"/>
    </location>
</feature>
<evidence type="ECO:0000256" key="3">
    <source>
        <dbReference type="ARBA" id="ARBA00022989"/>
    </source>
</evidence>